<evidence type="ECO:0000313" key="1">
    <source>
        <dbReference type="EMBL" id="GHG22569.1"/>
    </source>
</evidence>
<name>A0A919BWH7_STRFL</name>
<sequence>MPSTTLTTTAVARLRTASLHPDGHLPKVGPRMLRLFVTEKYAYRNDTDGYVLNGQAALDDLDRADDSRPFIITAAGRRAALNGGQIKALTEEIGPDGRLARGVPWPTQQTLARLLLIEFRDEQGNPAPGDGIPFRTDLGALVAQAAHHTIHPDDVS</sequence>
<comment type="caution">
    <text evidence="1">The sequence shown here is derived from an EMBL/GenBank/DDBJ whole genome shotgun (WGS) entry which is preliminary data.</text>
</comment>
<dbReference type="RefSeq" id="WP_190044163.1">
    <property type="nucleotide sequence ID" value="NZ_BNBE01000003.1"/>
</dbReference>
<dbReference type="AlphaFoldDB" id="A0A919BWH7"/>
<gene>
    <name evidence="1" type="ORF">GCM10017667_68140</name>
</gene>
<proteinExistence type="predicted"/>
<dbReference type="EMBL" id="BNBE01000003">
    <property type="protein sequence ID" value="GHG22569.1"/>
    <property type="molecule type" value="Genomic_DNA"/>
</dbReference>
<accession>A0A919BWH7</accession>
<evidence type="ECO:0000313" key="2">
    <source>
        <dbReference type="Proteomes" id="UP000632849"/>
    </source>
</evidence>
<reference evidence="1" key="1">
    <citation type="journal article" date="2014" name="Int. J. Syst. Evol. Microbiol.">
        <title>Complete genome sequence of Corynebacterium casei LMG S-19264T (=DSM 44701T), isolated from a smear-ripened cheese.</title>
        <authorList>
            <consortium name="US DOE Joint Genome Institute (JGI-PGF)"/>
            <person name="Walter F."/>
            <person name="Albersmeier A."/>
            <person name="Kalinowski J."/>
            <person name="Ruckert C."/>
        </authorList>
    </citation>
    <scope>NUCLEOTIDE SEQUENCE</scope>
    <source>
        <strain evidence="1">JCM 4122</strain>
    </source>
</reference>
<reference evidence="1" key="2">
    <citation type="submission" date="2020-09" db="EMBL/GenBank/DDBJ databases">
        <authorList>
            <person name="Sun Q."/>
            <person name="Ohkuma M."/>
        </authorList>
    </citation>
    <scope>NUCLEOTIDE SEQUENCE</scope>
    <source>
        <strain evidence="1">JCM 4122</strain>
    </source>
</reference>
<protein>
    <submittedName>
        <fullName evidence="1">Uncharacterized protein</fullName>
    </submittedName>
</protein>
<keyword evidence="2" id="KW-1185">Reference proteome</keyword>
<organism evidence="1 2">
    <name type="scientific">Streptomyces filamentosus</name>
    <name type="common">Streptomyces roseosporus</name>
    <dbReference type="NCBI Taxonomy" id="67294"/>
    <lineage>
        <taxon>Bacteria</taxon>
        <taxon>Bacillati</taxon>
        <taxon>Actinomycetota</taxon>
        <taxon>Actinomycetes</taxon>
        <taxon>Kitasatosporales</taxon>
        <taxon>Streptomycetaceae</taxon>
        <taxon>Streptomyces</taxon>
    </lineage>
</organism>
<dbReference type="Proteomes" id="UP000632849">
    <property type="component" value="Unassembled WGS sequence"/>
</dbReference>